<evidence type="ECO:0008006" key="15">
    <source>
        <dbReference type="Google" id="ProtNLM"/>
    </source>
</evidence>
<evidence type="ECO:0000256" key="1">
    <source>
        <dbReference type="ARBA" id="ARBA00004571"/>
    </source>
</evidence>
<dbReference type="Gene3D" id="2.60.40.1120">
    <property type="entry name" value="Carboxypeptidase-like, regulatory domain"/>
    <property type="match status" value="1"/>
</dbReference>
<evidence type="ECO:0000259" key="11">
    <source>
        <dbReference type="Pfam" id="PF00593"/>
    </source>
</evidence>
<dbReference type="EMBL" id="LSFM01000023">
    <property type="protein sequence ID" value="OBY62452.1"/>
    <property type="molecule type" value="Genomic_DNA"/>
</dbReference>
<dbReference type="SUPFAM" id="SSF49464">
    <property type="entry name" value="Carboxypeptidase regulatory domain-like"/>
    <property type="match status" value="1"/>
</dbReference>
<dbReference type="RefSeq" id="WP_065319439.1">
    <property type="nucleotide sequence ID" value="NZ_CP017477.1"/>
</dbReference>
<evidence type="ECO:0000256" key="9">
    <source>
        <dbReference type="RuleBase" id="RU003357"/>
    </source>
</evidence>
<dbReference type="NCBIfam" id="TIGR04057">
    <property type="entry name" value="SusC_RagA_signa"/>
    <property type="match status" value="1"/>
</dbReference>
<dbReference type="InterPro" id="IPR023996">
    <property type="entry name" value="TonB-dep_OMP_SusC/RagA"/>
</dbReference>
<dbReference type="Gene3D" id="2.170.130.10">
    <property type="entry name" value="TonB-dependent receptor, plug domain"/>
    <property type="match status" value="1"/>
</dbReference>
<dbReference type="InterPro" id="IPR008969">
    <property type="entry name" value="CarboxyPept-like_regulatory"/>
</dbReference>
<dbReference type="SUPFAM" id="SSF56935">
    <property type="entry name" value="Porins"/>
    <property type="match status" value="1"/>
</dbReference>
<dbReference type="InterPro" id="IPR037066">
    <property type="entry name" value="Plug_dom_sf"/>
</dbReference>
<dbReference type="STRING" id="1774273.LPB03_09790"/>
<evidence type="ECO:0000256" key="8">
    <source>
        <dbReference type="PROSITE-ProRule" id="PRU01360"/>
    </source>
</evidence>
<organism evidence="13 14">
    <name type="scientific">Polaribacter vadi</name>
    <dbReference type="NCBI Taxonomy" id="1774273"/>
    <lineage>
        <taxon>Bacteria</taxon>
        <taxon>Pseudomonadati</taxon>
        <taxon>Bacteroidota</taxon>
        <taxon>Flavobacteriia</taxon>
        <taxon>Flavobacteriales</taxon>
        <taxon>Flavobacteriaceae</taxon>
    </lineage>
</organism>
<evidence type="ECO:0000256" key="3">
    <source>
        <dbReference type="ARBA" id="ARBA00022452"/>
    </source>
</evidence>
<sequence>MNNQLQSKKGCNTGSILSLLFLLFTFSLSAQNIAITGTIVDNEGLPLPGVTVLVEGTKNGGTADFDGNYSINAPSDATLKFSSIGFVTKTINVNGRRVINVTLNEDISQLDEIVIVGYGTQERSNVTGAISTVDIAVIEKTPVPNVVESLRGQVSGLRVTRGNGQPGSGVNFTIRGNNSLGEGAGSVGEANQPIIVVDGVPLPGGNINELNPDDIASINIIKDAGAGAIYGSRAANGVVLITTKSGSASKPTIKVNASTGINTVNTRVNIMNGDEYIKYLFDSGQGSTVNAVLDPNEITNYVNGNQVDWQELLLKQGTTQNASIAISGGSEKLKFYLNGDLYQEQGIVTNSDYNRYSLRFNGEYNPSDKVTVGARVQLTKSFADETSNTISEFNQNGGFAPFVPIFNNTPLGDVVNEDGTFTKFVRDDQFQINPFHRYNESIVDRFVTRAYINPYFEYKILDGLSYRLNTFAEDRSQFYGRFTSSNYSDGDPSTAQIQRQNQVNYLVDNIITYKKDFGKHAIDATFVYGFQKNTFEQFDAFSDKLATDLLGYNAIDDTATEDQRFSWDTDEDGIVYYVGRLGYNFESRYIFTFTLRRDGSSKFGSTNKYGNFPSLSFAWNLNKEKFWNTDSFLNTLKFRATFGTLGNDRIGNYRYLATPSVVRTTVLQDQDGDPSTVDDVVEANIVGYAKNTLANPYLKWETSKQINLGLDFGLFNNNLSGTIDIYSTTTTDLLLPELIPIINGYESYITNVGETQNRGIDFNLKANIIDTENFSWSAGLTWSMDKNEIVRLNRNSTDADGNPVNDEANGWFIGQPIGVIYNYKFLGVWQTEESAEAAVFNQVPGDAKFLDVNNDGAITPGEDRLFLGNPNPDWYGGITNTIRYKGFELSVLLEAIQGVTRVNNFYGGFNGRNNQLAINYWTAANPSSEFPRVGSQDWTGTRGDAVKTRDASFLALRNVSLSYNLPTNLIKKSPFKALSLYVRGNNLKYWTDFEDAYSPEAGFGAYPIVSNWTFGTSITF</sequence>
<dbReference type="InterPro" id="IPR023997">
    <property type="entry name" value="TonB-dep_OMP_SusC/RagA_CS"/>
</dbReference>
<keyword evidence="2 8" id="KW-0813">Transport</keyword>
<dbReference type="Pfam" id="PF07715">
    <property type="entry name" value="Plug"/>
    <property type="match status" value="1"/>
</dbReference>
<evidence type="ECO:0000256" key="4">
    <source>
        <dbReference type="ARBA" id="ARBA00022692"/>
    </source>
</evidence>
<dbReference type="Proteomes" id="UP000092584">
    <property type="component" value="Unassembled WGS sequence"/>
</dbReference>
<keyword evidence="5 9" id="KW-0798">TonB box</keyword>
<keyword evidence="10" id="KW-0732">Signal</keyword>
<gene>
    <name evidence="13" type="ORF">LPB3_09800</name>
</gene>
<feature type="domain" description="TonB-dependent receptor-like beta-barrel" evidence="11">
    <location>
        <begin position="394"/>
        <end position="987"/>
    </location>
</feature>
<dbReference type="Pfam" id="PF13715">
    <property type="entry name" value="CarbopepD_reg_2"/>
    <property type="match status" value="1"/>
</dbReference>
<evidence type="ECO:0000256" key="5">
    <source>
        <dbReference type="ARBA" id="ARBA00023077"/>
    </source>
</evidence>
<evidence type="ECO:0000313" key="13">
    <source>
        <dbReference type="EMBL" id="OBY62452.1"/>
    </source>
</evidence>
<dbReference type="GO" id="GO:0009279">
    <property type="term" value="C:cell outer membrane"/>
    <property type="evidence" value="ECO:0007669"/>
    <property type="project" value="UniProtKB-SubCell"/>
</dbReference>
<evidence type="ECO:0000256" key="6">
    <source>
        <dbReference type="ARBA" id="ARBA00023136"/>
    </source>
</evidence>
<comment type="similarity">
    <text evidence="8 9">Belongs to the TonB-dependent receptor family.</text>
</comment>
<evidence type="ECO:0000256" key="2">
    <source>
        <dbReference type="ARBA" id="ARBA00022448"/>
    </source>
</evidence>
<reference evidence="14" key="1">
    <citation type="submission" date="2016-02" db="EMBL/GenBank/DDBJ databases">
        <authorList>
            <person name="Shin S.-K."/>
            <person name="Yi H."/>
            <person name="Kim E."/>
        </authorList>
    </citation>
    <scope>NUCLEOTIDE SEQUENCE [LARGE SCALE GENOMIC DNA]</scope>
    <source>
        <strain evidence="14">LPB0003</strain>
    </source>
</reference>
<evidence type="ECO:0000313" key="14">
    <source>
        <dbReference type="Proteomes" id="UP000092584"/>
    </source>
</evidence>
<comment type="subcellular location">
    <subcellularLocation>
        <location evidence="1 8">Cell outer membrane</location>
        <topology evidence="1 8">Multi-pass membrane protein</topology>
    </subcellularLocation>
</comment>
<evidence type="ECO:0000256" key="7">
    <source>
        <dbReference type="ARBA" id="ARBA00023237"/>
    </source>
</evidence>
<feature type="chain" id="PRO_5008615489" description="SusC/RagA family TonB-linked outer membrane protein" evidence="10">
    <location>
        <begin position="31"/>
        <end position="1020"/>
    </location>
</feature>
<dbReference type="InterPro" id="IPR012910">
    <property type="entry name" value="Plug_dom"/>
</dbReference>
<comment type="caution">
    <text evidence="13">The sequence shown here is derived from an EMBL/GenBank/DDBJ whole genome shotgun (WGS) entry which is preliminary data.</text>
</comment>
<dbReference type="KEGG" id="pob:LPB03_09790"/>
<dbReference type="InterPro" id="IPR036942">
    <property type="entry name" value="Beta-barrel_TonB_sf"/>
</dbReference>
<keyword evidence="7 8" id="KW-0998">Cell outer membrane</keyword>
<keyword evidence="3 8" id="KW-1134">Transmembrane beta strand</keyword>
<feature type="signal peptide" evidence="10">
    <location>
        <begin position="1"/>
        <end position="30"/>
    </location>
</feature>
<dbReference type="PROSITE" id="PS52016">
    <property type="entry name" value="TONB_DEPENDENT_REC_3"/>
    <property type="match status" value="1"/>
</dbReference>
<evidence type="ECO:0000256" key="10">
    <source>
        <dbReference type="SAM" id="SignalP"/>
    </source>
</evidence>
<dbReference type="InterPro" id="IPR039426">
    <property type="entry name" value="TonB-dep_rcpt-like"/>
</dbReference>
<feature type="domain" description="TonB-dependent receptor plug" evidence="12">
    <location>
        <begin position="124"/>
        <end position="238"/>
    </location>
</feature>
<keyword evidence="6 8" id="KW-0472">Membrane</keyword>
<dbReference type="Gene3D" id="2.40.170.20">
    <property type="entry name" value="TonB-dependent receptor, beta-barrel domain"/>
    <property type="match status" value="1"/>
</dbReference>
<keyword evidence="14" id="KW-1185">Reference proteome</keyword>
<dbReference type="AlphaFoldDB" id="A0A1B8TS88"/>
<protein>
    <recommendedName>
        <fullName evidence="15">SusC/RagA family TonB-linked outer membrane protein</fullName>
    </recommendedName>
</protein>
<dbReference type="OrthoDB" id="9768177at2"/>
<name>A0A1B8TS88_9FLAO</name>
<dbReference type="NCBIfam" id="TIGR04056">
    <property type="entry name" value="OMP_RagA_SusC"/>
    <property type="match status" value="1"/>
</dbReference>
<dbReference type="Pfam" id="PF00593">
    <property type="entry name" value="TonB_dep_Rec_b-barrel"/>
    <property type="match status" value="1"/>
</dbReference>
<evidence type="ECO:0000259" key="12">
    <source>
        <dbReference type="Pfam" id="PF07715"/>
    </source>
</evidence>
<dbReference type="InterPro" id="IPR000531">
    <property type="entry name" value="Beta-barrel_TonB"/>
</dbReference>
<accession>A0A1B8TS88</accession>
<keyword evidence="4 8" id="KW-0812">Transmembrane</keyword>
<proteinExistence type="inferred from homology"/>